<protein>
    <submittedName>
        <fullName evidence="1">Uncharacterized protein</fullName>
    </submittedName>
</protein>
<proteinExistence type="predicted"/>
<gene>
    <name evidence="1" type="ORF">PS662_00547</name>
</gene>
<sequence>MTIMQNSQSSKAARDAYRKVRIQRNLARAAKAADDLPVAILADIVDASDNLLNGPIIKNAGVAKLSVPIWGDTGTIVGDDQVFRLFIAPGHIDDPDDAAFGEPIVTRDLTFPFADTWDPDFELPLNKIQPNGLYTLKHEVFLHNQQTAQSPLVKFTTDITAPGELTVPPEPKAMTFAITEVDDANSGNVSGVIPDYPDKASKDKYAYWFAKDPLPDDPSTLPPVTGLADVPDNRTVVIPKTYIDAQGDGITMAVQRDLTPNFRRILQKW</sequence>
<evidence type="ECO:0000313" key="2">
    <source>
        <dbReference type="Proteomes" id="UP000326953"/>
    </source>
</evidence>
<reference evidence="1 2" key="1">
    <citation type="submission" date="2019-09" db="EMBL/GenBank/DDBJ databases">
        <authorList>
            <person name="Chandra G."/>
            <person name="Truman W A."/>
        </authorList>
    </citation>
    <scope>NUCLEOTIDE SEQUENCE [LARGE SCALE GENOMIC DNA]</scope>
    <source>
        <strain evidence="1">PS662</strain>
    </source>
</reference>
<dbReference type="AlphaFoldDB" id="A0A5E6PUD0"/>
<dbReference type="EMBL" id="CABVHK010000001">
    <property type="protein sequence ID" value="VVM45900.1"/>
    <property type="molecule type" value="Genomic_DNA"/>
</dbReference>
<name>A0A5E6PUD0_PSEFL</name>
<organism evidence="1 2">
    <name type="scientific">Pseudomonas fluorescens</name>
    <dbReference type="NCBI Taxonomy" id="294"/>
    <lineage>
        <taxon>Bacteria</taxon>
        <taxon>Pseudomonadati</taxon>
        <taxon>Pseudomonadota</taxon>
        <taxon>Gammaproteobacteria</taxon>
        <taxon>Pseudomonadales</taxon>
        <taxon>Pseudomonadaceae</taxon>
        <taxon>Pseudomonas</taxon>
    </lineage>
</organism>
<accession>A0A5E6PUD0</accession>
<dbReference type="Proteomes" id="UP000326953">
    <property type="component" value="Unassembled WGS sequence"/>
</dbReference>
<evidence type="ECO:0000313" key="1">
    <source>
        <dbReference type="EMBL" id="VVM45900.1"/>
    </source>
</evidence>